<organism evidence="6 7">
    <name type="scientific">Holospora elegans E1</name>
    <dbReference type="NCBI Taxonomy" id="1427503"/>
    <lineage>
        <taxon>Bacteria</taxon>
        <taxon>Pseudomonadati</taxon>
        <taxon>Pseudomonadota</taxon>
        <taxon>Alphaproteobacteria</taxon>
        <taxon>Holosporales</taxon>
        <taxon>Holosporaceae</taxon>
        <taxon>Holospora</taxon>
    </lineage>
</organism>
<dbReference type="OrthoDB" id="9803474at2"/>
<evidence type="ECO:0000256" key="4">
    <source>
        <dbReference type="ARBA" id="ARBA00035175"/>
    </source>
</evidence>
<keyword evidence="2 6" id="KW-0689">Ribosomal protein</keyword>
<evidence type="ECO:0000313" key="6">
    <source>
        <dbReference type="EMBL" id="GAJ45800.1"/>
    </source>
</evidence>
<dbReference type="PRINTS" id="PR00063">
    <property type="entry name" value="RIBOSOMALL27"/>
</dbReference>
<dbReference type="GO" id="GO:0022625">
    <property type="term" value="C:cytosolic large ribosomal subunit"/>
    <property type="evidence" value="ECO:0007669"/>
    <property type="project" value="TreeGrafter"/>
</dbReference>
<accession>A0A023DXX6</accession>
<dbReference type="Gene3D" id="2.40.50.100">
    <property type="match status" value="1"/>
</dbReference>
<dbReference type="InterPro" id="IPR001684">
    <property type="entry name" value="Ribosomal_bL27"/>
</dbReference>
<proteinExistence type="inferred from homology"/>
<evidence type="ECO:0000256" key="2">
    <source>
        <dbReference type="ARBA" id="ARBA00022980"/>
    </source>
</evidence>
<dbReference type="Proteomes" id="UP000024842">
    <property type="component" value="Unassembled WGS sequence"/>
</dbReference>
<protein>
    <recommendedName>
        <fullName evidence="4">Large ribosomal subunit protein bL27</fullName>
    </recommendedName>
    <alternativeName>
        <fullName evidence="5">50S ribosomal protein L27</fullName>
    </alternativeName>
</protein>
<name>A0A023DXX6_9PROT</name>
<dbReference type="RefSeq" id="WP_035543409.1">
    <property type="nucleotide sequence ID" value="NZ_BAUP01000031.1"/>
</dbReference>
<sequence length="80" mass="8755">MAQKKGSGTSRNGRDYAGRRLGVKRFDGQVVNAGTSILRQQGAKVRPGINVGCGKDYTLFARISGYVKFCIKKGKNRKSF</sequence>
<dbReference type="GO" id="GO:0003735">
    <property type="term" value="F:structural constituent of ribosome"/>
    <property type="evidence" value="ECO:0007669"/>
    <property type="project" value="InterPro"/>
</dbReference>
<evidence type="ECO:0000256" key="3">
    <source>
        <dbReference type="ARBA" id="ARBA00023274"/>
    </source>
</evidence>
<evidence type="ECO:0000313" key="7">
    <source>
        <dbReference type="Proteomes" id="UP000024842"/>
    </source>
</evidence>
<comment type="similarity">
    <text evidence="1">Belongs to the bacterial ribosomal protein bL27 family.</text>
</comment>
<keyword evidence="3" id="KW-0687">Ribonucleoprotein</keyword>
<evidence type="ECO:0000256" key="1">
    <source>
        <dbReference type="ARBA" id="ARBA00010797"/>
    </source>
</evidence>
<dbReference type="EMBL" id="BAUP01000031">
    <property type="protein sequence ID" value="GAJ45800.1"/>
    <property type="molecule type" value="Genomic_DNA"/>
</dbReference>
<dbReference type="NCBIfam" id="TIGR00062">
    <property type="entry name" value="L27"/>
    <property type="match status" value="1"/>
</dbReference>
<reference evidence="6 7" key="1">
    <citation type="journal article" date="2014" name="FEMS Microbiol. Lett.">
        <title>Draft genome sequences of three Holospora species (Holospora obtusa, Holospora undulata, and Holospora elegans), endonuclear symbiotic bacteria of the ciliate Paramecium caudatum.</title>
        <authorList>
            <person name="Dohra H."/>
            <person name="Tanaka K."/>
            <person name="Suzuki T."/>
            <person name="Fujishima M."/>
            <person name="Suzuki H."/>
        </authorList>
    </citation>
    <scope>NUCLEOTIDE SEQUENCE [LARGE SCALE GENOMIC DNA]</scope>
    <source>
        <strain evidence="6 7">E1</strain>
    </source>
</reference>
<dbReference type="STRING" id="1427503.HE1_00109"/>
<dbReference type="PANTHER" id="PTHR15893">
    <property type="entry name" value="RIBOSOMAL PROTEIN L27"/>
    <property type="match status" value="1"/>
</dbReference>
<dbReference type="SUPFAM" id="SSF110324">
    <property type="entry name" value="Ribosomal L27 protein-like"/>
    <property type="match status" value="1"/>
</dbReference>
<dbReference type="PANTHER" id="PTHR15893:SF0">
    <property type="entry name" value="LARGE RIBOSOMAL SUBUNIT PROTEIN BL27M"/>
    <property type="match status" value="1"/>
</dbReference>
<gene>
    <name evidence="6" type="ORF">HE1_00109</name>
</gene>
<keyword evidence="7" id="KW-1185">Reference proteome</keyword>
<comment type="caution">
    <text evidence="6">The sequence shown here is derived from an EMBL/GenBank/DDBJ whole genome shotgun (WGS) entry which is preliminary data.</text>
</comment>
<dbReference type="AlphaFoldDB" id="A0A023DXX6"/>
<dbReference type="GO" id="GO:0006412">
    <property type="term" value="P:translation"/>
    <property type="evidence" value="ECO:0007669"/>
    <property type="project" value="InterPro"/>
</dbReference>
<dbReference type="Pfam" id="PF01016">
    <property type="entry name" value="Ribosomal_L27"/>
    <property type="match status" value="1"/>
</dbReference>
<evidence type="ECO:0000256" key="5">
    <source>
        <dbReference type="ARBA" id="ARBA00035477"/>
    </source>
</evidence>